<dbReference type="PANTHER" id="PTHR30153">
    <property type="entry name" value="REPLICATIVE DNA HELICASE DNAB"/>
    <property type="match status" value="1"/>
</dbReference>
<dbReference type="EMBL" id="CP011219">
    <property type="protein sequence ID" value="AKO33057.1"/>
    <property type="molecule type" value="Genomic_DNA"/>
</dbReference>
<dbReference type="GO" id="GO:0005829">
    <property type="term" value="C:cytosol"/>
    <property type="evidence" value="ECO:0007669"/>
    <property type="project" value="TreeGrafter"/>
</dbReference>
<dbReference type="InterPro" id="IPR007694">
    <property type="entry name" value="DNA_helicase_DnaB-like_C"/>
</dbReference>
<keyword evidence="9" id="KW-0413">Isomerase</keyword>
<evidence type="ECO:0000256" key="3">
    <source>
        <dbReference type="ARBA" id="ARBA00022705"/>
    </source>
</evidence>
<evidence type="ECO:0000313" key="14">
    <source>
        <dbReference type="EMBL" id="AKO33057.1"/>
    </source>
</evidence>
<dbReference type="EC" id="5.6.2.3" evidence="11 12"/>
<dbReference type="GO" id="GO:0003677">
    <property type="term" value="F:DNA binding"/>
    <property type="evidence" value="ECO:0007669"/>
    <property type="project" value="UniProtKB-UniRule"/>
</dbReference>
<comment type="catalytic activity">
    <reaction evidence="10 12">
        <text>ATP + H2O = ADP + phosphate + H(+)</text>
        <dbReference type="Rhea" id="RHEA:13065"/>
        <dbReference type="ChEBI" id="CHEBI:15377"/>
        <dbReference type="ChEBI" id="CHEBI:15378"/>
        <dbReference type="ChEBI" id="CHEBI:30616"/>
        <dbReference type="ChEBI" id="CHEBI:43474"/>
        <dbReference type="ChEBI" id="CHEBI:456216"/>
        <dbReference type="EC" id="5.6.2.3"/>
    </reaction>
</comment>
<dbReference type="Proteomes" id="UP000060132">
    <property type="component" value="Chromosome"/>
</dbReference>
<organism evidence="14 15">
    <name type="scientific">Haemophilus ducreyi</name>
    <dbReference type="NCBI Taxonomy" id="730"/>
    <lineage>
        <taxon>Bacteria</taxon>
        <taxon>Pseudomonadati</taxon>
        <taxon>Pseudomonadota</taxon>
        <taxon>Gammaproteobacteria</taxon>
        <taxon>Pasteurellales</taxon>
        <taxon>Pasteurellaceae</taxon>
        <taxon>Haemophilus</taxon>
    </lineage>
</organism>
<dbReference type="CDD" id="cd00984">
    <property type="entry name" value="DnaB_C"/>
    <property type="match status" value="1"/>
</dbReference>
<keyword evidence="8 12" id="KW-0238">DNA-binding</keyword>
<evidence type="ECO:0000256" key="1">
    <source>
        <dbReference type="ARBA" id="ARBA00008428"/>
    </source>
</evidence>
<evidence type="ECO:0000256" key="12">
    <source>
        <dbReference type="RuleBase" id="RU362085"/>
    </source>
</evidence>
<evidence type="ECO:0000256" key="9">
    <source>
        <dbReference type="ARBA" id="ARBA00023235"/>
    </source>
</evidence>
<dbReference type="InterPro" id="IPR007693">
    <property type="entry name" value="DNA_helicase_DnaB-like_N"/>
</dbReference>
<gene>
    <name evidence="14" type="ORF">RZ57_03850</name>
</gene>
<dbReference type="PROSITE" id="PS51199">
    <property type="entry name" value="SF4_HELICASE"/>
    <property type="match status" value="1"/>
</dbReference>
<evidence type="ECO:0000256" key="2">
    <source>
        <dbReference type="ARBA" id="ARBA00022515"/>
    </source>
</evidence>
<keyword evidence="3 12" id="KW-0235">DNA replication</keyword>
<comment type="function">
    <text evidence="12">The main replicative DNA helicase, it participates in initiation and elongation during chromosome replication. Travels ahead of the DNA replisome, separating dsDNA into templates for DNA synthesis. A processive ATP-dependent 5'-3' DNA helicase it has DNA-dependent ATPase activity.</text>
</comment>
<evidence type="ECO:0000256" key="8">
    <source>
        <dbReference type="ARBA" id="ARBA00023125"/>
    </source>
</evidence>
<evidence type="ECO:0000256" key="6">
    <source>
        <dbReference type="ARBA" id="ARBA00022806"/>
    </source>
</evidence>
<evidence type="ECO:0000259" key="13">
    <source>
        <dbReference type="PROSITE" id="PS51199"/>
    </source>
</evidence>
<dbReference type="InterPro" id="IPR007692">
    <property type="entry name" value="DNA_helicase_DnaB"/>
</dbReference>
<dbReference type="AlphaFoldDB" id="A0AAC8ZAX8"/>
<sequence length="458" mass="51712">MAKDKEIKIKVSPTYSTEAEAAVLGSLILKNEAFDEISTLLCADDFFNHQHKIIFEGISRLLQLGKPVDLITLDQYLTDKKLVDDIGFGYLAQITNETPSAANIAAYAKVVARHSKQRRFLKLGQFIVSEMQSSKDEVQLEVFEENVDKQYTNVTVEQEKNDVADLGEAFERILTQMEESSSSADPVSGTPSGITELDNVTTGGQPGELIIIAARPAMGKTTFAQLVAQSTLNKYPDASIQFYSQEMPADQLVQRFMSMRSRISLQSIRQATELTELAWSKIAEAMGYIMNNWKDRLLIDDEPSLPPYRLRTKVRRNTRLYGKPKAIIIDYIQLMRSTGKFENRNLELAEISSELKKLAKETGCPVYALSQLNRSLEQRANKRPVNSDLRDSGSLEQDADVIYHLYRDEVYNPQSEQRGCVEIIIGKQRNGPLATVTAKFLGQYSLFENMDNKDSRYE</sequence>
<dbReference type="GO" id="GO:0043139">
    <property type="term" value="F:5'-3' DNA helicase activity"/>
    <property type="evidence" value="ECO:0007669"/>
    <property type="project" value="UniProtKB-EC"/>
</dbReference>
<evidence type="ECO:0000313" key="15">
    <source>
        <dbReference type="Proteomes" id="UP000060132"/>
    </source>
</evidence>
<evidence type="ECO:0000256" key="10">
    <source>
        <dbReference type="ARBA" id="ARBA00048954"/>
    </source>
</evidence>
<feature type="domain" description="SF4 helicase" evidence="13">
    <location>
        <begin position="183"/>
        <end position="454"/>
    </location>
</feature>
<dbReference type="RefSeq" id="WP_010944904.1">
    <property type="nucleotide sequence ID" value="NZ_CP011218.1"/>
</dbReference>
<dbReference type="SUPFAM" id="SSF48024">
    <property type="entry name" value="N-terminal domain of DnaB helicase"/>
    <property type="match status" value="1"/>
</dbReference>
<proteinExistence type="inferred from homology"/>
<dbReference type="InterPro" id="IPR027417">
    <property type="entry name" value="P-loop_NTPase"/>
</dbReference>
<evidence type="ECO:0000256" key="11">
    <source>
        <dbReference type="NCBIfam" id="TIGR00665"/>
    </source>
</evidence>
<keyword evidence="2 12" id="KW-0639">Primosome</keyword>
<dbReference type="Pfam" id="PF03796">
    <property type="entry name" value="DnaB_C"/>
    <property type="match status" value="1"/>
</dbReference>
<evidence type="ECO:0000256" key="5">
    <source>
        <dbReference type="ARBA" id="ARBA00022801"/>
    </source>
</evidence>
<reference evidence="14 15" key="1">
    <citation type="journal article" date="2015" name="PLoS Negl. Trop. Dis.">
        <title>Haemophilus ducreyi Cutaneous Ulcer Strains Are Nearly Identical to Class I Genital Ulcer Strains.</title>
        <authorList>
            <person name="Gangaiah D."/>
            <person name="Webb K.M."/>
            <person name="Humphreys T.L."/>
            <person name="Fortney K.R."/>
            <person name="Toh E."/>
            <person name="Tai A."/>
            <person name="Katz S.S."/>
            <person name="Pillay A."/>
            <person name="Chen C.Y."/>
            <person name="Roberts S.A."/>
            <person name="Munson R.S.Jr."/>
            <person name="Spinola S.M."/>
        </authorList>
    </citation>
    <scope>NUCLEOTIDE SEQUENCE [LARGE SCALE GENOMIC DNA]</scope>
    <source>
        <strain evidence="15">CLU2</strain>
    </source>
</reference>
<dbReference type="InterPro" id="IPR016136">
    <property type="entry name" value="DNA_helicase_N/primase_C"/>
</dbReference>
<evidence type="ECO:0000256" key="7">
    <source>
        <dbReference type="ARBA" id="ARBA00022840"/>
    </source>
</evidence>
<dbReference type="GO" id="GO:1990077">
    <property type="term" value="C:primosome complex"/>
    <property type="evidence" value="ECO:0007669"/>
    <property type="project" value="UniProtKB-UniRule"/>
</dbReference>
<dbReference type="GO" id="GO:0016787">
    <property type="term" value="F:hydrolase activity"/>
    <property type="evidence" value="ECO:0007669"/>
    <property type="project" value="UniProtKB-KW"/>
</dbReference>
<protein>
    <recommendedName>
        <fullName evidence="11 12">Replicative DNA helicase</fullName>
        <ecNumber evidence="11 12">5.6.2.3</ecNumber>
    </recommendedName>
</protein>
<dbReference type="SUPFAM" id="SSF52540">
    <property type="entry name" value="P-loop containing nucleoside triphosphate hydrolases"/>
    <property type="match status" value="1"/>
</dbReference>
<dbReference type="GO" id="GO:0005524">
    <property type="term" value="F:ATP binding"/>
    <property type="evidence" value="ECO:0007669"/>
    <property type="project" value="UniProtKB-UniRule"/>
</dbReference>
<dbReference type="OMA" id="ISKHYLH"/>
<keyword evidence="7 12" id="KW-0067">ATP-binding</keyword>
<keyword evidence="6 12" id="KW-0347">Helicase</keyword>
<name>A0AAC8ZAX8_HAEDC</name>
<comment type="similarity">
    <text evidence="1 12">Belongs to the helicase family. DnaB subfamily.</text>
</comment>
<keyword evidence="4 12" id="KW-0547">Nucleotide-binding</keyword>
<dbReference type="Pfam" id="PF00772">
    <property type="entry name" value="DnaB"/>
    <property type="match status" value="1"/>
</dbReference>
<accession>A0AAC8ZAX8</accession>
<dbReference type="InterPro" id="IPR036185">
    <property type="entry name" value="DNA_heli_DnaB-like_N_sf"/>
</dbReference>
<dbReference type="PANTHER" id="PTHR30153:SF2">
    <property type="entry name" value="REPLICATIVE DNA HELICASE"/>
    <property type="match status" value="1"/>
</dbReference>
<dbReference type="Gene3D" id="1.10.860.10">
    <property type="entry name" value="DNAb Helicase, Chain A"/>
    <property type="match status" value="1"/>
</dbReference>
<dbReference type="Gene3D" id="3.40.50.300">
    <property type="entry name" value="P-loop containing nucleotide triphosphate hydrolases"/>
    <property type="match status" value="1"/>
</dbReference>
<keyword evidence="5 12" id="KW-0378">Hydrolase</keyword>
<dbReference type="GO" id="GO:0006269">
    <property type="term" value="P:DNA replication, synthesis of primer"/>
    <property type="evidence" value="ECO:0007669"/>
    <property type="project" value="UniProtKB-UniRule"/>
</dbReference>
<dbReference type="NCBIfam" id="TIGR00665">
    <property type="entry name" value="DnaB"/>
    <property type="match status" value="1"/>
</dbReference>
<evidence type="ECO:0000256" key="4">
    <source>
        <dbReference type="ARBA" id="ARBA00022741"/>
    </source>
</evidence>